<evidence type="ECO:0008006" key="5">
    <source>
        <dbReference type="Google" id="ProtNLM"/>
    </source>
</evidence>
<evidence type="ECO:0000256" key="2">
    <source>
        <dbReference type="SAM" id="SignalP"/>
    </source>
</evidence>
<name>A0A653DWA3_CALMS</name>
<feature type="compositionally biased region" description="Polar residues" evidence="1">
    <location>
        <begin position="98"/>
        <end position="108"/>
    </location>
</feature>
<sequence length="258" mass="28689">MLKLQSTLILICAVLVGTINSTTAENDAASSATALDKHQDKLDSPHIDTHLVDVVSTSEDTGIKHKDLHSLEGRIVITENPEHLKTESRVADTEKSVVQENNNSTKSANLKTEEPTKVETRMLTNQITVDADLLGLGNKKEEDVEEGPVPCTCGVFLSGQFKKGHKAEPKGEPILMQEMDAPFANNAVGNRQCTSKCIETIVKHLPKSNEIVCASVDREHVYRERAYLFIRNYSERWQHTNLSAGREFCCRNNTPYKC</sequence>
<dbReference type="OrthoDB" id="7412264at2759"/>
<feature type="compositionally biased region" description="Basic and acidic residues" evidence="1">
    <location>
        <begin position="84"/>
        <end position="97"/>
    </location>
</feature>
<feature type="signal peptide" evidence="2">
    <location>
        <begin position="1"/>
        <end position="24"/>
    </location>
</feature>
<dbReference type="AlphaFoldDB" id="A0A653DWA3"/>
<organism evidence="3 4">
    <name type="scientific">Callosobruchus maculatus</name>
    <name type="common">Southern cowpea weevil</name>
    <name type="synonym">Pulse bruchid</name>
    <dbReference type="NCBI Taxonomy" id="64391"/>
    <lineage>
        <taxon>Eukaryota</taxon>
        <taxon>Metazoa</taxon>
        <taxon>Ecdysozoa</taxon>
        <taxon>Arthropoda</taxon>
        <taxon>Hexapoda</taxon>
        <taxon>Insecta</taxon>
        <taxon>Pterygota</taxon>
        <taxon>Neoptera</taxon>
        <taxon>Endopterygota</taxon>
        <taxon>Coleoptera</taxon>
        <taxon>Polyphaga</taxon>
        <taxon>Cucujiformia</taxon>
        <taxon>Chrysomeloidea</taxon>
        <taxon>Chrysomelidae</taxon>
        <taxon>Bruchinae</taxon>
        <taxon>Bruchini</taxon>
        <taxon>Callosobruchus</taxon>
    </lineage>
</organism>
<feature type="chain" id="PRO_5024861028" description="Follicle cell protein 3C-1" evidence="2">
    <location>
        <begin position="25"/>
        <end position="258"/>
    </location>
</feature>
<accession>A0A653DWA3</accession>
<keyword evidence="4" id="KW-1185">Reference proteome</keyword>
<gene>
    <name evidence="3" type="ORF">CALMAC_LOCUS21020</name>
</gene>
<keyword evidence="2" id="KW-0732">Signal</keyword>
<evidence type="ECO:0000256" key="1">
    <source>
        <dbReference type="SAM" id="MobiDB-lite"/>
    </source>
</evidence>
<evidence type="ECO:0000313" key="4">
    <source>
        <dbReference type="Proteomes" id="UP000410492"/>
    </source>
</evidence>
<evidence type="ECO:0000313" key="3">
    <source>
        <dbReference type="EMBL" id="VEN64518.1"/>
    </source>
</evidence>
<dbReference type="EMBL" id="CAACVG010015506">
    <property type="protein sequence ID" value="VEN64518.1"/>
    <property type="molecule type" value="Genomic_DNA"/>
</dbReference>
<protein>
    <recommendedName>
        <fullName evidence="5">Follicle cell protein 3C-1</fullName>
    </recommendedName>
</protein>
<proteinExistence type="predicted"/>
<reference evidence="3 4" key="1">
    <citation type="submission" date="2019-01" db="EMBL/GenBank/DDBJ databases">
        <authorList>
            <person name="Sayadi A."/>
        </authorList>
    </citation>
    <scope>NUCLEOTIDE SEQUENCE [LARGE SCALE GENOMIC DNA]</scope>
</reference>
<dbReference type="Proteomes" id="UP000410492">
    <property type="component" value="Unassembled WGS sequence"/>
</dbReference>
<feature type="region of interest" description="Disordered" evidence="1">
    <location>
        <begin position="84"/>
        <end position="108"/>
    </location>
</feature>